<name>A0AAV0Y259_9HEMI</name>
<gene>
    <name evidence="1" type="ORF">MEUPH1_LOCUS28421</name>
</gene>
<protein>
    <submittedName>
        <fullName evidence="1">Uncharacterized protein</fullName>
    </submittedName>
</protein>
<keyword evidence="2" id="KW-1185">Reference proteome</keyword>
<reference evidence="1 2" key="1">
    <citation type="submission" date="2023-01" db="EMBL/GenBank/DDBJ databases">
        <authorList>
            <person name="Whitehead M."/>
        </authorList>
    </citation>
    <scope>NUCLEOTIDE SEQUENCE [LARGE SCALE GENOMIC DNA]</scope>
</reference>
<sequence>MQSTQNSINIPAARRGLKVLDEHVLNKLIDSVPLDANKDFIKRQLPPLSKVRVPIKLSDEKNSPKFIRSIVKDLALLDEPDFVRRYDLCLGFF</sequence>
<accession>A0AAV0Y259</accession>
<comment type="caution">
    <text evidence="1">The sequence shown here is derived from an EMBL/GenBank/DDBJ whole genome shotgun (WGS) entry which is preliminary data.</text>
</comment>
<dbReference type="AlphaFoldDB" id="A0AAV0Y259"/>
<evidence type="ECO:0000313" key="2">
    <source>
        <dbReference type="Proteomes" id="UP001160148"/>
    </source>
</evidence>
<dbReference type="Proteomes" id="UP001160148">
    <property type="component" value="Unassembled WGS sequence"/>
</dbReference>
<evidence type="ECO:0000313" key="1">
    <source>
        <dbReference type="EMBL" id="CAI6374843.1"/>
    </source>
</evidence>
<proteinExistence type="predicted"/>
<dbReference type="EMBL" id="CARXXK010001250">
    <property type="protein sequence ID" value="CAI6374843.1"/>
    <property type="molecule type" value="Genomic_DNA"/>
</dbReference>
<organism evidence="1 2">
    <name type="scientific">Macrosiphum euphorbiae</name>
    <name type="common">potato aphid</name>
    <dbReference type="NCBI Taxonomy" id="13131"/>
    <lineage>
        <taxon>Eukaryota</taxon>
        <taxon>Metazoa</taxon>
        <taxon>Ecdysozoa</taxon>
        <taxon>Arthropoda</taxon>
        <taxon>Hexapoda</taxon>
        <taxon>Insecta</taxon>
        <taxon>Pterygota</taxon>
        <taxon>Neoptera</taxon>
        <taxon>Paraneoptera</taxon>
        <taxon>Hemiptera</taxon>
        <taxon>Sternorrhyncha</taxon>
        <taxon>Aphidomorpha</taxon>
        <taxon>Aphidoidea</taxon>
        <taxon>Aphididae</taxon>
        <taxon>Macrosiphini</taxon>
        <taxon>Macrosiphum</taxon>
    </lineage>
</organism>